<keyword evidence="1" id="KW-0479">Metal-binding</keyword>
<feature type="domain" description="CCHC-type" evidence="3">
    <location>
        <begin position="532"/>
        <end position="547"/>
    </location>
</feature>
<dbReference type="SMART" id="SM00343">
    <property type="entry name" value="ZnF_C2HC"/>
    <property type="match status" value="4"/>
</dbReference>
<dbReference type="GO" id="GO:0008270">
    <property type="term" value="F:zinc ion binding"/>
    <property type="evidence" value="ECO:0007669"/>
    <property type="project" value="UniProtKB-KW"/>
</dbReference>
<dbReference type="PROSITE" id="PS50158">
    <property type="entry name" value="ZF_CCHC"/>
    <property type="match status" value="2"/>
</dbReference>
<dbReference type="PANTHER" id="PTHR46978">
    <property type="entry name" value="ZINC KNUCKLE (CCHC-TYPE) FAMILY PROTEIN"/>
    <property type="match status" value="1"/>
</dbReference>
<evidence type="ECO:0000256" key="2">
    <source>
        <dbReference type="SAM" id="MobiDB-lite"/>
    </source>
</evidence>
<evidence type="ECO:0000313" key="5">
    <source>
        <dbReference type="Proteomes" id="UP000737018"/>
    </source>
</evidence>
<feature type="region of interest" description="Disordered" evidence="2">
    <location>
        <begin position="54"/>
        <end position="76"/>
    </location>
</feature>
<feature type="region of interest" description="Disordered" evidence="2">
    <location>
        <begin position="1"/>
        <end position="22"/>
    </location>
</feature>
<dbReference type="EMBL" id="JRKL02000122">
    <property type="protein sequence ID" value="KAF3974842.1"/>
    <property type="molecule type" value="Genomic_DNA"/>
</dbReference>
<dbReference type="SUPFAM" id="SSF57756">
    <property type="entry name" value="Retrovirus zinc finger-like domains"/>
    <property type="match status" value="1"/>
</dbReference>
<evidence type="ECO:0000259" key="3">
    <source>
        <dbReference type="PROSITE" id="PS50158"/>
    </source>
</evidence>
<sequence length="573" mass="65405">MEEVGVILLSSSEDEKDEVKKKKKRKYEEEYKVVSDLTGFDNLRTMIEAEAEAFNRRSRKKKKKKKKRTNDNNQPILQETKMVGKAEKIIMVKMRQEIEKPIIFITSSDDEDEDEDEDANNVKKKKYEEDYRVLSDMTSFDNLRAMIEAEAFRRRKKKGKRNKKHKYINIIDALSDMQQSGEVQAVKTTGELDAEAVEIDALSDMQQSGEVQAVKTTGELDAEAVEETYMAKRAEKVISVMVDPEIEKPVMLKARSKDEDANNMKKKKCEDECRVISDLTSFDNLRAMYEAEALMRKNRESLKTKKENIVSCAEEVSVDAPKEVEQLDRVQAVPTAEELEIKSVEVEMVKEEKQSVTSEGLESALSIEKNYKVVPRNLLRRVRYFDPPYGEEFHTRGNCKGERQKRPCFICAGYGHSWKYCKQGQDCFVYKVRGPSAIDCPVRHKDPSSNICLRCGGKGHNMFSCWSEYSPDDLKEIQCYMCKNFGHLCCVDFLDLSPRYVSCYSCGQTGHLGPECTKSCGENSGSKSLALCYRCGEGGHIARRCTNHIKLVQEVISNTNSEASMGWKICHGL</sequence>
<dbReference type="InterPro" id="IPR001878">
    <property type="entry name" value="Znf_CCHC"/>
</dbReference>
<feature type="compositionally biased region" description="Basic residues" evidence="2">
    <location>
        <begin position="56"/>
        <end position="68"/>
    </location>
</feature>
<dbReference type="AlphaFoldDB" id="A0A8J4RK46"/>
<protein>
    <recommendedName>
        <fullName evidence="3">CCHC-type domain-containing protein</fullName>
    </recommendedName>
</protein>
<accession>A0A8J4RK46</accession>
<comment type="caution">
    <text evidence="4">The sequence shown here is derived from an EMBL/GenBank/DDBJ whole genome shotgun (WGS) entry which is preliminary data.</text>
</comment>
<gene>
    <name evidence="4" type="ORF">CMV_001856</name>
</gene>
<evidence type="ECO:0000313" key="4">
    <source>
        <dbReference type="EMBL" id="KAF3974842.1"/>
    </source>
</evidence>
<dbReference type="Proteomes" id="UP000737018">
    <property type="component" value="Unassembled WGS sequence"/>
</dbReference>
<feature type="domain" description="CCHC-type" evidence="3">
    <location>
        <begin position="503"/>
        <end position="518"/>
    </location>
</feature>
<dbReference type="GO" id="GO:0003676">
    <property type="term" value="F:nucleic acid binding"/>
    <property type="evidence" value="ECO:0007669"/>
    <property type="project" value="InterPro"/>
</dbReference>
<proteinExistence type="predicted"/>
<dbReference type="Pfam" id="PF00098">
    <property type="entry name" value="zf-CCHC"/>
    <property type="match status" value="2"/>
</dbReference>
<dbReference type="PANTHER" id="PTHR46978:SF1">
    <property type="entry name" value="ZINC KNUCKLE (CCHC-TYPE) FAMILY PROTEIN"/>
    <property type="match status" value="1"/>
</dbReference>
<dbReference type="OrthoDB" id="514078at2759"/>
<keyword evidence="1" id="KW-0862">Zinc</keyword>
<keyword evidence="5" id="KW-1185">Reference proteome</keyword>
<organism evidence="4 5">
    <name type="scientific">Castanea mollissima</name>
    <name type="common">Chinese chestnut</name>
    <dbReference type="NCBI Taxonomy" id="60419"/>
    <lineage>
        <taxon>Eukaryota</taxon>
        <taxon>Viridiplantae</taxon>
        <taxon>Streptophyta</taxon>
        <taxon>Embryophyta</taxon>
        <taxon>Tracheophyta</taxon>
        <taxon>Spermatophyta</taxon>
        <taxon>Magnoliopsida</taxon>
        <taxon>eudicotyledons</taxon>
        <taxon>Gunneridae</taxon>
        <taxon>Pentapetalae</taxon>
        <taxon>rosids</taxon>
        <taxon>fabids</taxon>
        <taxon>Fagales</taxon>
        <taxon>Fagaceae</taxon>
        <taxon>Castanea</taxon>
    </lineage>
</organism>
<reference evidence="4" key="1">
    <citation type="submission" date="2020-03" db="EMBL/GenBank/DDBJ databases">
        <title>Castanea mollissima Vanexum genome sequencing.</title>
        <authorList>
            <person name="Staton M."/>
        </authorList>
    </citation>
    <scope>NUCLEOTIDE SEQUENCE</scope>
    <source>
        <tissue evidence="4">Leaf</tissue>
    </source>
</reference>
<dbReference type="InterPro" id="IPR036875">
    <property type="entry name" value="Znf_CCHC_sf"/>
</dbReference>
<dbReference type="Gene3D" id="4.10.60.10">
    <property type="entry name" value="Zinc finger, CCHC-type"/>
    <property type="match status" value="2"/>
</dbReference>
<name>A0A8J4RK46_9ROSI</name>
<evidence type="ECO:0000256" key="1">
    <source>
        <dbReference type="PROSITE-ProRule" id="PRU00047"/>
    </source>
</evidence>
<keyword evidence="1" id="KW-0863">Zinc-finger</keyword>